<comment type="caution">
    <text evidence="14">The sequence shown here is derived from an EMBL/GenBank/DDBJ whole genome shotgun (WGS) entry which is preliminary data.</text>
</comment>
<keyword evidence="10" id="KW-0472">Membrane</keyword>
<keyword evidence="15" id="KW-1185">Reference proteome</keyword>
<evidence type="ECO:0000256" key="3">
    <source>
        <dbReference type="ARBA" id="ARBA00022729"/>
    </source>
</evidence>
<proteinExistence type="predicted"/>
<feature type="region of interest" description="Disordered" evidence="9">
    <location>
        <begin position="642"/>
        <end position="661"/>
    </location>
</feature>
<evidence type="ECO:0000259" key="13">
    <source>
        <dbReference type="Pfam" id="PF14380"/>
    </source>
</evidence>
<dbReference type="PANTHER" id="PTHR46008:SF20">
    <property type="entry name" value="PROTEIN KINASE DOMAIN-CONTAINING PROTEIN"/>
    <property type="match status" value="1"/>
</dbReference>
<feature type="transmembrane region" description="Helical" evidence="10">
    <location>
        <begin position="481"/>
        <end position="502"/>
    </location>
</feature>
<evidence type="ECO:0000259" key="12">
    <source>
        <dbReference type="Pfam" id="PF13947"/>
    </source>
</evidence>
<name>A0AAN8UXV4_9MAGN</name>
<keyword evidence="14" id="KW-0418">Kinase</keyword>
<dbReference type="InterPro" id="IPR032872">
    <property type="entry name" value="WAK_assoc_C"/>
</dbReference>
<evidence type="ECO:0000256" key="8">
    <source>
        <dbReference type="ARBA" id="ARBA00048679"/>
    </source>
</evidence>
<dbReference type="Pfam" id="PF14380">
    <property type="entry name" value="WAK_assoc"/>
    <property type="match status" value="1"/>
</dbReference>
<comment type="subcellular location">
    <subcellularLocation>
        <location evidence="1">Membrane</location>
        <topology evidence="1">Single-pass membrane protein</topology>
    </subcellularLocation>
</comment>
<dbReference type="SUPFAM" id="SSF56112">
    <property type="entry name" value="Protein kinase-like (PK-like)"/>
    <property type="match status" value="1"/>
</dbReference>
<evidence type="ECO:0000256" key="4">
    <source>
        <dbReference type="ARBA" id="ARBA00022741"/>
    </source>
</evidence>
<keyword evidence="10" id="KW-1133">Transmembrane helix</keyword>
<sequence length="661" mass="74153">MDTHLLFLLRLHFNLIIFFIPILCNPTSYSEECDPRFLNCSQPFKCGTPPNIMIGYPFWGGERRAFCGGHEGYQLKCHNNDYATIEMNKLEFRVLHINQPNQTMRIARNDLWEDLCIEKYINTGLNAELFNYATTNTNGSLYNGCPYFVPKENRNNFTCPGNGTSSVGFYVGESFAENEKPDFWLCNRSVELPVYKPALDEFWDQNLTLQQALSEGFEVTYNVKHQNACLKCTESIGTCGSNVTMDSFQCFCRDGPTPSTCSSSGKGQLISVRICFIPSFSLSLFLSLCSLKIIHHSHMLDGDSAKFCFSASLYNERIRQSPYCGHPNYVIICNDSYPLINISGHDYLIKNVFYSNSSFCLVNTAILGNNVCPLPMYNVSFDSTAFQSDDGSVFSFFYNCIVNPANFSLYPINCVSNDAHHSFAVMHKEVLERKNYSLESCQKSVDSPLDIDGGVNMETFLGMNYKFMADEKASINLGRKIAIGLGSSAGTAFIMVALFLFYRRNKKRQYKPSTLLSRGISSYPSSVTDHERGSTYFGAHIFSYVELLEATDNFDSSKELGDGGFGTVYYDFMVNKMIAAVAELAFQCLQTEREIRPTMEEVLETLKGIESEDFDVKKVSGISSPADDIVFLKPLAPFSPDSVTARWPSRSTTLNDSGSVS</sequence>
<keyword evidence="4" id="KW-0547">Nucleotide-binding</keyword>
<evidence type="ECO:0000256" key="9">
    <source>
        <dbReference type="SAM" id="MobiDB-lite"/>
    </source>
</evidence>
<evidence type="ECO:0000256" key="6">
    <source>
        <dbReference type="ARBA" id="ARBA00023180"/>
    </source>
</evidence>
<feature type="compositionally biased region" description="Polar residues" evidence="9">
    <location>
        <begin position="649"/>
        <end position="661"/>
    </location>
</feature>
<evidence type="ECO:0000256" key="7">
    <source>
        <dbReference type="ARBA" id="ARBA00047899"/>
    </source>
</evidence>
<protein>
    <recommendedName>
        <fullName evidence="2">non-specific serine/threonine protein kinase</fullName>
        <ecNumber evidence="2">2.7.11.1</ecNumber>
    </recommendedName>
</protein>
<evidence type="ECO:0000256" key="5">
    <source>
        <dbReference type="ARBA" id="ARBA00022840"/>
    </source>
</evidence>
<dbReference type="AlphaFoldDB" id="A0AAN8UXV4"/>
<keyword evidence="14" id="KW-0808">Transferase</keyword>
<dbReference type="GO" id="GO:0004674">
    <property type="term" value="F:protein serine/threonine kinase activity"/>
    <property type="evidence" value="ECO:0007669"/>
    <property type="project" value="UniProtKB-EC"/>
</dbReference>
<gene>
    <name evidence="14" type="ORF">RJ641_014892</name>
</gene>
<feature type="chain" id="PRO_5042824206" description="non-specific serine/threonine protein kinase" evidence="11">
    <location>
        <begin position="31"/>
        <end position="661"/>
    </location>
</feature>
<feature type="domain" description="Wall-associated receptor kinase C-terminal" evidence="13">
    <location>
        <begin position="170"/>
        <end position="255"/>
    </location>
</feature>
<dbReference type="EMBL" id="JBAMMX010000020">
    <property type="protein sequence ID" value="KAK6921214.1"/>
    <property type="molecule type" value="Genomic_DNA"/>
</dbReference>
<feature type="signal peptide" evidence="11">
    <location>
        <begin position="1"/>
        <end position="30"/>
    </location>
</feature>
<reference evidence="14 15" key="1">
    <citation type="submission" date="2023-12" db="EMBL/GenBank/DDBJ databases">
        <title>A high-quality genome assembly for Dillenia turbinata (Dilleniales).</title>
        <authorList>
            <person name="Chanderbali A."/>
        </authorList>
    </citation>
    <scope>NUCLEOTIDE SEQUENCE [LARGE SCALE GENOMIC DNA]</scope>
    <source>
        <strain evidence="14">LSX21</strain>
        <tissue evidence="14">Leaf</tissue>
    </source>
</reference>
<dbReference type="InterPro" id="IPR025287">
    <property type="entry name" value="WAK_GUB"/>
</dbReference>
<dbReference type="GO" id="GO:0016020">
    <property type="term" value="C:membrane"/>
    <property type="evidence" value="ECO:0007669"/>
    <property type="project" value="UniProtKB-SubCell"/>
</dbReference>
<dbReference type="InterPro" id="IPR011009">
    <property type="entry name" value="Kinase-like_dom_sf"/>
</dbReference>
<keyword evidence="3 11" id="KW-0732">Signal</keyword>
<evidence type="ECO:0000256" key="1">
    <source>
        <dbReference type="ARBA" id="ARBA00004167"/>
    </source>
</evidence>
<feature type="domain" description="Wall-associated receptor kinase galacturonan-binding" evidence="12">
    <location>
        <begin position="40"/>
        <end position="108"/>
    </location>
</feature>
<evidence type="ECO:0000256" key="11">
    <source>
        <dbReference type="SAM" id="SignalP"/>
    </source>
</evidence>
<keyword evidence="14" id="KW-0675">Receptor</keyword>
<comment type="catalytic activity">
    <reaction evidence="8">
        <text>L-seryl-[protein] + ATP = O-phospho-L-seryl-[protein] + ADP + H(+)</text>
        <dbReference type="Rhea" id="RHEA:17989"/>
        <dbReference type="Rhea" id="RHEA-COMP:9863"/>
        <dbReference type="Rhea" id="RHEA-COMP:11604"/>
        <dbReference type="ChEBI" id="CHEBI:15378"/>
        <dbReference type="ChEBI" id="CHEBI:29999"/>
        <dbReference type="ChEBI" id="CHEBI:30616"/>
        <dbReference type="ChEBI" id="CHEBI:83421"/>
        <dbReference type="ChEBI" id="CHEBI:456216"/>
        <dbReference type="EC" id="2.7.11.1"/>
    </reaction>
</comment>
<dbReference type="Pfam" id="PF13947">
    <property type="entry name" value="GUB_WAK_bind"/>
    <property type="match status" value="1"/>
</dbReference>
<keyword evidence="10" id="KW-0812">Transmembrane</keyword>
<dbReference type="PANTHER" id="PTHR46008">
    <property type="entry name" value="LEAF RUST 10 DISEASE-RESISTANCE LOCUS RECEPTOR-LIKE PROTEIN KINASE-LIKE 1.4"/>
    <property type="match status" value="1"/>
</dbReference>
<dbReference type="GO" id="GO:0005524">
    <property type="term" value="F:ATP binding"/>
    <property type="evidence" value="ECO:0007669"/>
    <property type="project" value="UniProtKB-KW"/>
</dbReference>
<evidence type="ECO:0000256" key="2">
    <source>
        <dbReference type="ARBA" id="ARBA00012513"/>
    </source>
</evidence>
<comment type="catalytic activity">
    <reaction evidence="7">
        <text>L-threonyl-[protein] + ATP = O-phospho-L-threonyl-[protein] + ADP + H(+)</text>
        <dbReference type="Rhea" id="RHEA:46608"/>
        <dbReference type="Rhea" id="RHEA-COMP:11060"/>
        <dbReference type="Rhea" id="RHEA-COMP:11605"/>
        <dbReference type="ChEBI" id="CHEBI:15378"/>
        <dbReference type="ChEBI" id="CHEBI:30013"/>
        <dbReference type="ChEBI" id="CHEBI:30616"/>
        <dbReference type="ChEBI" id="CHEBI:61977"/>
        <dbReference type="ChEBI" id="CHEBI:456216"/>
        <dbReference type="EC" id="2.7.11.1"/>
    </reaction>
</comment>
<dbReference type="EC" id="2.7.11.1" evidence="2"/>
<dbReference type="Proteomes" id="UP001370490">
    <property type="component" value="Unassembled WGS sequence"/>
</dbReference>
<evidence type="ECO:0000256" key="10">
    <source>
        <dbReference type="SAM" id="Phobius"/>
    </source>
</evidence>
<keyword evidence="5" id="KW-0067">ATP-binding</keyword>
<evidence type="ECO:0000313" key="15">
    <source>
        <dbReference type="Proteomes" id="UP001370490"/>
    </source>
</evidence>
<organism evidence="14 15">
    <name type="scientific">Dillenia turbinata</name>
    <dbReference type="NCBI Taxonomy" id="194707"/>
    <lineage>
        <taxon>Eukaryota</taxon>
        <taxon>Viridiplantae</taxon>
        <taxon>Streptophyta</taxon>
        <taxon>Embryophyta</taxon>
        <taxon>Tracheophyta</taxon>
        <taxon>Spermatophyta</taxon>
        <taxon>Magnoliopsida</taxon>
        <taxon>eudicotyledons</taxon>
        <taxon>Gunneridae</taxon>
        <taxon>Pentapetalae</taxon>
        <taxon>Dilleniales</taxon>
        <taxon>Dilleniaceae</taxon>
        <taxon>Dillenia</taxon>
    </lineage>
</organism>
<accession>A0AAN8UXV4</accession>
<dbReference type="GO" id="GO:0030247">
    <property type="term" value="F:polysaccharide binding"/>
    <property type="evidence" value="ECO:0007669"/>
    <property type="project" value="InterPro"/>
</dbReference>
<dbReference type="Gene3D" id="3.30.200.20">
    <property type="entry name" value="Phosphorylase Kinase, domain 1"/>
    <property type="match status" value="1"/>
</dbReference>
<evidence type="ECO:0000313" key="14">
    <source>
        <dbReference type="EMBL" id="KAK6921214.1"/>
    </source>
</evidence>
<keyword evidence="6" id="KW-0325">Glycoprotein</keyword>